<sequence length="148" mass="16183">NNDYDENDSSSAASNNCSSHKNNTTPSQKEPPKCIRIALRWGNATQGNSSASPSGNSTENASAPQTTPQTMQLVTQTTPQGLLMQLVTQTTPQGLLMQQDQRKRGCTNQSVVLDNVNPPNNIIKMTVFNPLRLMEAYLLRKLMIHGQA</sequence>
<feature type="compositionally biased region" description="Low complexity" evidence="1">
    <location>
        <begin position="9"/>
        <end position="23"/>
    </location>
</feature>
<dbReference type="EMBL" id="CP045900">
    <property type="protein sequence ID" value="QQP42231.1"/>
    <property type="molecule type" value="Genomic_DNA"/>
</dbReference>
<feature type="non-terminal residue" evidence="2">
    <location>
        <position position="1"/>
    </location>
</feature>
<gene>
    <name evidence="2" type="ORF">FKW44_016831</name>
</gene>
<organism evidence="2 3">
    <name type="scientific">Caligus rogercresseyi</name>
    <name type="common">Sea louse</name>
    <dbReference type="NCBI Taxonomy" id="217165"/>
    <lineage>
        <taxon>Eukaryota</taxon>
        <taxon>Metazoa</taxon>
        <taxon>Ecdysozoa</taxon>
        <taxon>Arthropoda</taxon>
        <taxon>Crustacea</taxon>
        <taxon>Multicrustacea</taxon>
        <taxon>Hexanauplia</taxon>
        <taxon>Copepoda</taxon>
        <taxon>Siphonostomatoida</taxon>
        <taxon>Caligidae</taxon>
        <taxon>Caligus</taxon>
    </lineage>
</organism>
<proteinExistence type="predicted"/>
<evidence type="ECO:0000313" key="2">
    <source>
        <dbReference type="EMBL" id="QQP42231.1"/>
    </source>
</evidence>
<accession>A0A7T8H319</accession>
<evidence type="ECO:0000256" key="1">
    <source>
        <dbReference type="SAM" id="MobiDB-lite"/>
    </source>
</evidence>
<evidence type="ECO:0000313" key="3">
    <source>
        <dbReference type="Proteomes" id="UP000595437"/>
    </source>
</evidence>
<reference evidence="3" key="1">
    <citation type="submission" date="2021-01" db="EMBL/GenBank/DDBJ databases">
        <title>Caligus Genome Assembly.</title>
        <authorList>
            <person name="Gallardo-Escarate C."/>
        </authorList>
    </citation>
    <scope>NUCLEOTIDE SEQUENCE [LARGE SCALE GENOMIC DNA]</scope>
</reference>
<dbReference type="AlphaFoldDB" id="A0A7T8H319"/>
<feature type="region of interest" description="Disordered" evidence="1">
    <location>
        <begin position="1"/>
        <end position="70"/>
    </location>
</feature>
<keyword evidence="3" id="KW-1185">Reference proteome</keyword>
<name>A0A7T8H319_CALRO</name>
<protein>
    <submittedName>
        <fullName evidence="2">Uncharacterized protein</fullName>
    </submittedName>
</protein>
<feature type="compositionally biased region" description="Polar residues" evidence="1">
    <location>
        <begin position="43"/>
        <end position="70"/>
    </location>
</feature>
<dbReference type="Proteomes" id="UP000595437">
    <property type="component" value="Chromosome 11"/>
</dbReference>